<keyword evidence="8" id="KW-1185">Reference proteome</keyword>
<feature type="transmembrane region" description="Helical" evidence="6">
    <location>
        <begin position="44"/>
        <end position="64"/>
    </location>
</feature>
<evidence type="ECO:0000256" key="3">
    <source>
        <dbReference type="ARBA" id="ARBA00022692"/>
    </source>
</evidence>
<evidence type="ECO:0000313" key="8">
    <source>
        <dbReference type="Proteomes" id="UP001163046"/>
    </source>
</evidence>
<dbReference type="InterPro" id="IPR007237">
    <property type="entry name" value="CD20-like"/>
</dbReference>
<accession>A0A9W9Z8M4</accession>
<evidence type="ECO:0000256" key="6">
    <source>
        <dbReference type="SAM" id="Phobius"/>
    </source>
</evidence>
<sequence>MADNSAKIANMARHLSITHIIVGFPLFCFGIADVVVDEYFWTGYGGFGIWIGAWMCIAGGLGIPGTRKEPSASRNCLAGVFMGSSITSAVFGGVIIICYSIAIAAYRHDYSHRSRYNYRANESLFRDDSLWNRRYDTEMAISAIILILGIVEFVIGIWAAVCLCLMNPCKCCYRNPPQQGPGGGPVAFPMQPMQAGGGMIAVQAGTPGAQDGQPQIVMVNVSGAMGVNQPQVQFIQVATSQSGAMATGYQPQQVKTPPPYEQIPVKI</sequence>
<evidence type="ECO:0000256" key="5">
    <source>
        <dbReference type="ARBA" id="ARBA00023136"/>
    </source>
</evidence>
<feature type="transmembrane region" description="Helical" evidence="6">
    <location>
        <begin position="76"/>
        <end position="106"/>
    </location>
</feature>
<keyword evidence="3 6" id="KW-0812">Transmembrane</keyword>
<comment type="caution">
    <text evidence="7">The sequence shown here is derived from an EMBL/GenBank/DDBJ whole genome shotgun (WGS) entry which is preliminary data.</text>
</comment>
<dbReference type="GO" id="GO:0016020">
    <property type="term" value="C:membrane"/>
    <property type="evidence" value="ECO:0007669"/>
    <property type="project" value="UniProtKB-SubCell"/>
</dbReference>
<comment type="similarity">
    <text evidence="2">Belongs to the MS4A family.</text>
</comment>
<evidence type="ECO:0000256" key="4">
    <source>
        <dbReference type="ARBA" id="ARBA00022989"/>
    </source>
</evidence>
<feature type="transmembrane region" description="Helical" evidence="6">
    <location>
        <begin position="139"/>
        <end position="166"/>
    </location>
</feature>
<dbReference type="Proteomes" id="UP001163046">
    <property type="component" value="Unassembled WGS sequence"/>
</dbReference>
<evidence type="ECO:0000313" key="7">
    <source>
        <dbReference type="EMBL" id="KAJ7376825.1"/>
    </source>
</evidence>
<feature type="transmembrane region" description="Helical" evidence="6">
    <location>
        <begin position="12"/>
        <end position="32"/>
    </location>
</feature>
<evidence type="ECO:0000256" key="2">
    <source>
        <dbReference type="ARBA" id="ARBA00009565"/>
    </source>
</evidence>
<keyword evidence="4 6" id="KW-1133">Transmembrane helix</keyword>
<dbReference type="InterPro" id="IPR030417">
    <property type="entry name" value="MS4A"/>
</dbReference>
<name>A0A9W9Z8M4_9CNID</name>
<dbReference type="OrthoDB" id="5983697at2759"/>
<reference evidence="7" key="1">
    <citation type="submission" date="2023-01" db="EMBL/GenBank/DDBJ databases">
        <title>Genome assembly of the deep-sea coral Lophelia pertusa.</title>
        <authorList>
            <person name="Herrera S."/>
            <person name="Cordes E."/>
        </authorList>
    </citation>
    <scope>NUCLEOTIDE SEQUENCE</scope>
    <source>
        <strain evidence="7">USNM1676648</strain>
        <tissue evidence="7">Polyp</tissue>
    </source>
</reference>
<dbReference type="Pfam" id="PF04103">
    <property type="entry name" value="CD20"/>
    <property type="match status" value="1"/>
</dbReference>
<protein>
    <submittedName>
        <fullName evidence="7">Uncharacterized protein</fullName>
    </submittedName>
</protein>
<dbReference type="PANTHER" id="PTHR23320">
    <property type="entry name" value="MEMBRANE-SPANNING 4-DOMAINS SUBFAMILY A MS4A -RELATED"/>
    <property type="match status" value="1"/>
</dbReference>
<gene>
    <name evidence="7" type="ORF">OS493_032291</name>
</gene>
<keyword evidence="5 6" id="KW-0472">Membrane</keyword>
<comment type="subcellular location">
    <subcellularLocation>
        <location evidence="1">Membrane</location>
        <topology evidence="1">Multi-pass membrane protein</topology>
    </subcellularLocation>
</comment>
<organism evidence="7 8">
    <name type="scientific">Desmophyllum pertusum</name>
    <dbReference type="NCBI Taxonomy" id="174260"/>
    <lineage>
        <taxon>Eukaryota</taxon>
        <taxon>Metazoa</taxon>
        <taxon>Cnidaria</taxon>
        <taxon>Anthozoa</taxon>
        <taxon>Hexacorallia</taxon>
        <taxon>Scleractinia</taxon>
        <taxon>Caryophylliina</taxon>
        <taxon>Caryophylliidae</taxon>
        <taxon>Desmophyllum</taxon>
    </lineage>
</organism>
<dbReference type="AlphaFoldDB" id="A0A9W9Z8M4"/>
<dbReference type="EMBL" id="MU826389">
    <property type="protein sequence ID" value="KAJ7376825.1"/>
    <property type="molecule type" value="Genomic_DNA"/>
</dbReference>
<dbReference type="PANTHER" id="PTHR23320:SF165">
    <property type="entry name" value="MARVEL DOMAIN-CONTAINING PROTEIN"/>
    <property type="match status" value="1"/>
</dbReference>
<proteinExistence type="inferred from homology"/>
<evidence type="ECO:0000256" key="1">
    <source>
        <dbReference type="ARBA" id="ARBA00004141"/>
    </source>
</evidence>